<evidence type="ECO:0000259" key="3">
    <source>
        <dbReference type="Pfam" id="PF16555"/>
    </source>
</evidence>
<dbReference type="GO" id="GO:0005975">
    <property type="term" value="P:carbohydrate metabolic process"/>
    <property type="evidence" value="ECO:0007669"/>
    <property type="project" value="UniProtKB-ARBA"/>
</dbReference>
<dbReference type="RefSeq" id="WP_047260860.1">
    <property type="nucleotide sequence ID" value="NZ_CP011542.1"/>
</dbReference>
<protein>
    <submittedName>
        <fullName evidence="4">Fimbrial isopeptide formation D2 domain</fullName>
    </submittedName>
</protein>
<dbReference type="KEGG" id="cmv:CMUST_00405"/>
<evidence type="ECO:0000313" key="5">
    <source>
        <dbReference type="Proteomes" id="UP000035199"/>
    </source>
</evidence>
<dbReference type="Pfam" id="PF16555">
    <property type="entry name" value="GramPos_pilinD1"/>
    <property type="match status" value="1"/>
</dbReference>
<reference evidence="5" key="2">
    <citation type="submission" date="2015-05" db="EMBL/GenBank/DDBJ databases">
        <title>Complete genome sequence of Corynebacterium mustelae DSM 45274, isolated from various tissues of a male ferret with lethal sepsis.</title>
        <authorList>
            <person name="Ruckert C."/>
            <person name="Albersmeier A."/>
            <person name="Winkler A."/>
            <person name="Tauch A."/>
        </authorList>
    </citation>
    <scope>NUCLEOTIDE SEQUENCE [LARGE SCALE GENOMIC DNA]</scope>
    <source>
        <strain evidence="5">DSM 45274</strain>
    </source>
</reference>
<accession>A0A0G3GY18</accession>
<evidence type="ECO:0000256" key="2">
    <source>
        <dbReference type="SAM" id="SignalP"/>
    </source>
</evidence>
<evidence type="ECO:0000313" key="4">
    <source>
        <dbReference type="EMBL" id="AKK04438.1"/>
    </source>
</evidence>
<keyword evidence="2" id="KW-0732">Signal</keyword>
<keyword evidence="5" id="KW-1185">Reference proteome</keyword>
<keyword evidence="1" id="KW-0472">Membrane</keyword>
<dbReference type="NCBIfam" id="TIGR04226">
    <property type="entry name" value="RrgB_K2N_iso_D2"/>
    <property type="match status" value="1"/>
</dbReference>
<keyword evidence="1" id="KW-0812">Transmembrane</keyword>
<dbReference type="NCBIfam" id="TIGR01167">
    <property type="entry name" value="LPXTG_anchor"/>
    <property type="match status" value="1"/>
</dbReference>
<reference evidence="4 5" key="1">
    <citation type="journal article" date="2015" name="Genome Announc.">
        <title>Complete Genome Sequence of the Type Strain Corynebacterium mustelae DSM 45274, Isolated from Various Tissues of a Male Ferret with Lethal Sepsis.</title>
        <authorList>
            <person name="Ruckert C."/>
            <person name="Eimer J."/>
            <person name="Winkler A."/>
            <person name="Tauch A."/>
        </authorList>
    </citation>
    <scope>NUCLEOTIDE SEQUENCE [LARGE SCALE GENOMIC DNA]</scope>
    <source>
        <strain evidence="4 5">DSM 45274</strain>
    </source>
</reference>
<sequence length="537" mass="56894">MRTSRKMRAVAHSAILAIALSAGSAAIGPVFASPAMATQVLPGVINFAKTDSSLTIHKREGVAGETRDNGLVNNNPGGKPLQGVTYQVALVKPITNAAQFSEAAKLRYPKDKAAIDQAVANENKKVTQVTGPTGEANFQNLKLGLYLVTETNAPADVHRAQPFLVMLPMTSPDNNNAWNYNLHVYPKNQRQPKPVKEVIDAEVNAGHKLTYTISNVLPDLPTSAGGGYQSLIIWDDIDETQLSVVADDVTVAVAGTTKALAKGVDYRVDVDARYSPPSGSAGWQNGQKVVRIEFDQIGLSKLTEAYRAAPGQAKVVATIKATAKATRTPLVENEAVVYVDNGAGGGFGAIPTPGAGVNNPTQPPVGTKTDKVTTIFGNVKVIKHEAGKENIKIPDTTFELYRCTGSAESPVLAGNKLTVGGKTSWTTQGSQGEVEIQGLHVTDFENGAPVSSPSKKYCLVETKANAKYELSPQPIQFDLRSEQVRTKMTQDLKVPNLLKTTPNLPLTGGAGVTLLGLLGLAIIGIGAWFARRNTVTA</sequence>
<dbReference type="STRING" id="571915.CMUST_00405"/>
<dbReference type="Proteomes" id="UP000035199">
    <property type="component" value="Chromosome"/>
</dbReference>
<dbReference type="InterPro" id="IPR026466">
    <property type="entry name" value="Fim_isopep_form_D2_dom"/>
</dbReference>
<dbReference type="Gene3D" id="2.60.40.10">
    <property type="entry name" value="Immunoglobulins"/>
    <property type="match status" value="2"/>
</dbReference>
<proteinExistence type="predicted"/>
<feature type="transmembrane region" description="Helical" evidence="1">
    <location>
        <begin position="506"/>
        <end position="530"/>
    </location>
</feature>
<keyword evidence="1" id="KW-1133">Transmembrane helix</keyword>
<dbReference type="InterPro" id="IPR048052">
    <property type="entry name" value="FM1-like"/>
</dbReference>
<dbReference type="InterPro" id="IPR032364">
    <property type="entry name" value="GramPos_pilinD1_N"/>
</dbReference>
<gene>
    <name evidence="4" type="ORF">CMUST_00405</name>
</gene>
<dbReference type="Gene3D" id="2.60.40.740">
    <property type="match status" value="1"/>
</dbReference>
<feature type="chain" id="PRO_5039441419" evidence="2">
    <location>
        <begin position="33"/>
        <end position="537"/>
    </location>
</feature>
<dbReference type="InterPro" id="IPR013783">
    <property type="entry name" value="Ig-like_fold"/>
</dbReference>
<dbReference type="AlphaFoldDB" id="A0A0G3GY18"/>
<dbReference type="EMBL" id="CP011542">
    <property type="protein sequence ID" value="AKK04438.1"/>
    <property type="molecule type" value="Genomic_DNA"/>
</dbReference>
<dbReference type="OrthoDB" id="3199332at2"/>
<dbReference type="NCBIfam" id="NF033902">
    <property type="entry name" value="iso_D2_wall_anc"/>
    <property type="match status" value="1"/>
</dbReference>
<evidence type="ECO:0000256" key="1">
    <source>
        <dbReference type="SAM" id="Phobius"/>
    </source>
</evidence>
<feature type="domain" description="Gram-positive pilin subunit D1 N-terminal" evidence="3">
    <location>
        <begin position="50"/>
        <end position="189"/>
    </location>
</feature>
<organism evidence="4 5">
    <name type="scientific">Corynebacterium mustelae</name>
    <dbReference type="NCBI Taxonomy" id="571915"/>
    <lineage>
        <taxon>Bacteria</taxon>
        <taxon>Bacillati</taxon>
        <taxon>Actinomycetota</taxon>
        <taxon>Actinomycetes</taxon>
        <taxon>Mycobacteriales</taxon>
        <taxon>Corynebacteriaceae</taxon>
        <taxon>Corynebacterium</taxon>
    </lineage>
</organism>
<feature type="signal peptide" evidence="2">
    <location>
        <begin position="1"/>
        <end position="32"/>
    </location>
</feature>
<name>A0A0G3GY18_9CORY</name>
<dbReference type="PATRIC" id="fig|571915.4.peg.84"/>